<evidence type="ECO:0000313" key="5">
    <source>
        <dbReference type="Proteomes" id="UP000270697"/>
    </source>
</evidence>
<dbReference type="Pfam" id="PF13302">
    <property type="entry name" value="Acetyltransf_3"/>
    <property type="match status" value="1"/>
</dbReference>
<dbReference type="PROSITE" id="PS51186">
    <property type="entry name" value="GNAT"/>
    <property type="match status" value="1"/>
</dbReference>
<evidence type="ECO:0000313" key="3">
    <source>
        <dbReference type="EMBL" id="SFM49735.1"/>
    </source>
</evidence>
<dbReference type="AlphaFoldDB" id="A0A1I4RC01"/>
<dbReference type="InterPro" id="IPR000182">
    <property type="entry name" value="GNAT_dom"/>
</dbReference>
<reference evidence="3 4" key="1">
    <citation type="submission" date="2016-10" db="EMBL/GenBank/DDBJ databases">
        <authorList>
            <person name="de Groot N.N."/>
        </authorList>
    </citation>
    <scope>NUCLEOTIDE SEQUENCE [LARGE SCALE GENOMIC DNA]</scope>
    <source>
        <strain evidence="3 4">CPCC 201259</strain>
    </source>
</reference>
<dbReference type="SUPFAM" id="SSF55729">
    <property type="entry name" value="Acyl-CoA N-acyltransferases (Nat)"/>
    <property type="match status" value="1"/>
</dbReference>
<dbReference type="OrthoDB" id="9799321at2"/>
<proteinExistence type="predicted"/>
<protein>
    <submittedName>
        <fullName evidence="3">Protein N-acetyltransferase, RimJ/RimL family</fullName>
    </submittedName>
    <submittedName>
        <fullName evidence="2">RimJ/RimL family protein N-acetyltransferase</fullName>
    </submittedName>
</protein>
<keyword evidence="3" id="KW-0808">Transferase</keyword>
<dbReference type="EMBL" id="FOUP01000001">
    <property type="protein sequence ID" value="SFM49735.1"/>
    <property type="molecule type" value="Genomic_DNA"/>
</dbReference>
<reference evidence="2 5" key="2">
    <citation type="submission" date="2018-10" db="EMBL/GenBank/DDBJ databases">
        <title>Sequencing the genomes of 1000 actinobacteria strains.</title>
        <authorList>
            <person name="Klenk H.-P."/>
        </authorList>
    </citation>
    <scope>NUCLEOTIDE SEQUENCE [LARGE SCALE GENOMIC DNA]</scope>
    <source>
        <strain evidence="2 5">DSM 45119</strain>
    </source>
</reference>
<dbReference type="RefSeq" id="WP_093146002.1">
    <property type="nucleotide sequence ID" value="NZ_FOUP01000001.1"/>
</dbReference>
<keyword evidence="5" id="KW-1185">Reference proteome</keyword>
<dbReference type="GO" id="GO:0005737">
    <property type="term" value="C:cytoplasm"/>
    <property type="evidence" value="ECO:0007669"/>
    <property type="project" value="TreeGrafter"/>
</dbReference>
<organism evidence="3 4">
    <name type="scientific">Saccharopolyspora antimicrobica</name>
    <dbReference type="NCBI Taxonomy" id="455193"/>
    <lineage>
        <taxon>Bacteria</taxon>
        <taxon>Bacillati</taxon>
        <taxon>Actinomycetota</taxon>
        <taxon>Actinomycetes</taxon>
        <taxon>Pseudonocardiales</taxon>
        <taxon>Pseudonocardiaceae</taxon>
        <taxon>Saccharopolyspora</taxon>
    </lineage>
</organism>
<feature type="domain" description="N-acetyltransferase" evidence="1">
    <location>
        <begin position="13"/>
        <end position="180"/>
    </location>
</feature>
<dbReference type="GO" id="GO:1990189">
    <property type="term" value="F:protein N-terminal-serine acetyltransferase activity"/>
    <property type="evidence" value="ECO:0007669"/>
    <property type="project" value="TreeGrafter"/>
</dbReference>
<gene>
    <name evidence="2" type="ORF">ATL45_6499</name>
    <name evidence="3" type="ORF">SAMN05421805_101493</name>
</gene>
<evidence type="ECO:0000313" key="2">
    <source>
        <dbReference type="EMBL" id="RKT88073.1"/>
    </source>
</evidence>
<dbReference type="STRING" id="455193.SAMN05421805_101493"/>
<dbReference type="InterPro" id="IPR051908">
    <property type="entry name" value="Ribosomal_N-acetyltransferase"/>
</dbReference>
<dbReference type="GO" id="GO:0008999">
    <property type="term" value="F:protein-N-terminal-alanine acetyltransferase activity"/>
    <property type="evidence" value="ECO:0007669"/>
    <property type="project" value="TreeGrafter"/>
</dbReference>
<dbReference type="Proteomes" id="UP000270697">
    <property type="component" value="Unassembled WGS sequence"/>
</dbReference>
<dbReference type="Proteomes" id="UP000199398">
    <property type="component" value="Unassembled WGS sequence"/>
</dbReference>
<dbReference type="PANTHER" id="PTHR43441">
    <property type="entry name" value="RIBOSOMAL-PROTEIN-SERINE ACETYLTRANSFERASE"/>
    <property type="match status" value="1"/>
</dbReference>
<sequence length="180" mass="19662">MDRPAEEIALESAVLRRWRSTDLAALHRVVTEALPHLRPWMPWAAGDYSLESAAAFLQKTQDNWHTGRAFTYAITVGGTIAGCISLERRIGPTGLEIGYWLHPGHTGRGLVTTAAAELVDRALALPGVDHVEIWHDAGNTASGAVPQRLGFTCVDRRSPPRELPTSPGEAGIDVIWRLTR</sequence>
<dbReference type="PANTHER" id="PTHR43441:SF3">
    <property type="entry name" value="ACETYLTRANSFERASE"/>
    <property type="match status" value="1"/>
</dbReference>
<accession>A0A1I4RC01</accession>
<dbReference type="Gene3D" id="3.40.630.30">
    <property type="match status" value="1"/>
</dbReference>
<evidence type="ECO:0000259" key="1">
    <source>
        <dbReference type="PROSITE" id="PS51186"/>
    </source>
</evidence>
<dbReference type="InterPro" id="IPR016181">
    <property type="entry name" value="Acyl_CoA_acyltransferase"/>
</dbReference>
<evidence type="ECO:0000313" key="4">
    <source>
        <dbReference type="Proteomes" id="UP000199398"/>
    </source>
</evidence>
<name>A0A1I4RC01_9PSEU</name>
<dbReference type="EMBL" id="RBXX01000002">
    <property type="protein sequence ID" value="RKT88073.1"/>
    <property type="molecule type" value="Genomic_DNA"/>
</dbReference>